<name>A0A089PV84_PLUGE</name>
<evidence type="ECO:0000313" key="4">
    <source>
        <dbReference type="Proteomes" id="UP000036196"/>
    </source>
</evidence>
<accession>A0A089PV84</accession>
<dbReference type="EMBL" id="ABLOKC030000001">
    <property type="protein sequence ID" value="EML1469597.1"/>
    <property type="molecule type" value="Genomic_DNA"/>
</dbReference>
<dbReference type="RefSeq" id="WP_043085013.1">
    <property type="nucleotide sequence ID" value="NZ_CACVCI010000001.1"/>
</dbReference>
<evidence type="ECO:0000313" key="1">
    <source>
        <dbReference type="EMBL" id="EML1469597.1"/>
    </source>
</evidence>
<dbReference type="KEGG" id="pge:LG71_20705"/>
<organism evidence="2 4">
    <name type="scientific">Pluralibacter gergoviae</name>
    <name type="common">Enterobacter gergoviae</name>
    <dbReference type="NCBI Taxonomy" id="61647"/>
    <lineage>
        <taxon>Bacteria</taxon>
        <taxon>Pseudomonadati</taxon>
        <taxon>Pseudomonadota</taxon>
        <taxon>Gammaproteobacteria</taxon>
        <taxon>Enterobacterales</taxon>
        <taxon>Enterobacteriaceae</taxon>
        <taxon>Pluralibacter</taxon>
    </lineage>
</organism>
<protein>
    <submittedName>
        <fullName evidence="1">Manganase accumulation protein MntS</fullName>
    </submittedName>
    <submittedName>
        <fullName evidence="2">Small protein MntS</fullName>
    </submittedName>
</protein>
<sequence>MNELQRCLAVFKHSPFKVRLMLIDMLCDLFSEKPQQEKNHR</sequence>
<dbReference type="AlphaFoldDB" id="A0A089PV84"/>
<dbReference type="GeneID" id="61384225"/>
<reference evidence="1" key="3">
    <citation type="submission" date="2024-02" db="EMBL/GenBank/DDBJ databases">
        <authorList>
            <consortium name="Clinical and Environmental Microbiology Branch: Whole genome sequencing antimicrobial resistance pathogens in the healthcare setting"/>
        </authorList>
    </citation>
    <scope>NUCLEOTIDE SEQUENCE</scope>
    <source>
        <strain evidence="1">2021DK-00143</strain>
    </source>
</reference>
<keyword evidence="4" id="KW-1185">Reference proteome</keyword>
<dbReference type="EMBL" id="LDZF01000005">
    <property type="protein sequence ID" value="KMK14933.1"/>
    <property type="molecule type" value="Genomic_DNA"/>
</dbReference>
<comment type="caution">
    <text evidence="2">The sequence shown here is derived from an EMBL/GenBank/DDBJ whole genome shotgun (WGS) entry which is preliminary data.</text>
</comment>
<evidence type="ECO:0000313" key="2">
    <source>
        <dbReference type="EMBL" id="KMK14933.1"/>
    </source>
</evidence>
<dbReference type="Pfam" id="PF26599">
    <property type="entry name" value="MntS"/>
    <property type="match status" value="1"/>
</dbReference>
<dbReference type="NCBIfam" id="NF033226">
    <property type="entry name" value="small_MntS"/>
    <property type="match status" value="1"/>
</dbReference>
<dbReference type="eggNOG" id="ENOG5033AZ9">
    <property type="taxonomic scope" value="Bacteria"/>
</dbReference>
<dbReference type="Proteomes" id="UP000036196">
    <property type="component" value="Unassembled WGS sequence"/>
</dbReference>
<dbReference type="PATRIC" id="fig|61647.13.peg.93"/>
<dbReference type="OrthoDB" id="6563017at2"/>
<dbReference type="Proteomes" id="UP001236270">
    <property type="component" value="Unassembled WGS sequence"/>
</dbReference>
<reference evidence="2 4" key="1">
    <citation type="submission" date="2015-05" db="EMBL/GenBank/DDBJ databases">
        <title>Genome sequences of Pluralibacter gergoviae.</title>
        <authorList>
            <person name="Greninger A.L."/>
            <person name="Miller S."/>
        </authorList>
    </citation>
    <scope>NUCLEOTIDE SEQUENCE [LARGE SCALE GENOMIC DNA]</scope>
    <source>
        <strain evidence="2 4">JS81F13</strain>
    </source>
</reference>
<dbReference type="InterPro" id="IPR047782">
    <property type="entry name" value="MntS"/>
</dbReference>
<evidence type="ECO:0000313" key="3">
    <source>
        <dbReference type="EMBL" id="MDQ2308381.1"/>
    </source>
</evidence>
<dbReference type="STRING" id="61647.LG71_20705"/>
<reference evidence="3" key="2">
    <citation type="submission" date="2023-08" db="EMBL/GenBank/DDBJ databases">
        <title>WGS of pathogenic bacterial species, Los Angeles County Public Health Laboratories.</title>
        <authorList>
            <person name="Garrigues J.M."/>
            <person name="Green N.M."/>
        </authorList>
    </citation>
    <scope>NUCLEOTIDE SEQUENCE</scope>
    <source>
        <strain evidence="3">LACPHL-BACT-2023-00068</strain>
    </source>
</reference>
<gene>
    <name evidence="1" type="primary">mntS</name>
    <name evidence="2" type="ORF">ABW06_05870</name>
    <name evidence="1" type="ORF">QEG54_000264</name>
    <name evidence="3" type="ORF">RBJ30_04635</name>
</gene>
<dbReference type="EMBL" id="JAVDNV010000002">
    <property type="protein sequence ID" value="MDQ2308381.1"/>
    <property type="molecule type" value="Genomic_DNA"/>
</dbReference>
<proteinExistence type="predicted"/>